<evidence type="ECO:0000256" key="1">
    <source>
        <dbReference type="SAM" id="Phobius"/>
    </source>
</evidence>
<accession>A0ABD5R904</accession>
<keyword evidence="3" id="KW-1185">Reference proteome</keyword>
<keyword evidence="1" id="KW-0472">Membrane</keyword>
<protein>
    <submittedName>
        <fullName evidence="2">Uncharacterized protein</fullName>
    </submittedName>
</protein>
<keyword evidence="1" id="KW-1133">Transmembrane helix</keyword>
<evidence type="ECO:0000313" key="2">
    <source>
        <dbReference type="EMBL" id="MFC5366326.1"/>
    </source>
</evidence>
<reference evidence="2 3" key="1">
    <citation type="journal article" date="2019" name="Int. J. Syst. Evol. Microbiol.">
        <title>The Global Catalogue of Microorganisms (GCM) 10K type strain sequencing project: providing services to taxonomists for standard genome sequencing and annotation.</title>
        <authorList>
            <consortium name="The Broad Institute Genomics Platform"/>
            <consortium name="The Broad Institute Genome Sequencing Center for Infectious Disease"/>
            <person name="Wu L."/>
            <person name="Ma J."/>
        </authorList>
    </citation>
    <scope>NUCLEOTIDE SEQUENCE [LARGE SCALE GENOMIC DNA]</scope>
    <source>
        <strain evidence="2 3">CGMCC 1.12237</strain>
    </source>
</reference>
<sequence length="50" mass="5576">MTRLADLCGIVFSSLRSRVARVLPNRLVLAVLLDLLVCCLLLFWMAVTVT</sequence>
<dbReference type="EMBL" id="JBHSKX010000001">
    <property type="protein sequence ID" value="MFC5366326.1"/>
    <property type="molecule type" value="Genomic_DNA"/>
</dbReference>
<gene>
    <name evidence="2" type="ORF">ACFPJ5_05200</name>
</gene>
<organism evidence="2 3">
    <name type="scientific">Salinirubrum litoreum</name>
    <dbReference type="NCBI Taxonomy" id="1126234"/>
    <lineage>
        <taxon>Archaea</taxon>
        <taxon>Methanobacteriati</taxon>
        <taxon>Methanobacteriota</taxon>
        <taxon>Stenosarchaea group</taxon>
        <taxon>Halobacteria</taxon>
        <taxon>Halobacteriales</taxon>
        <taxon>Haloferacaceae</taxon>
        <taxon>Salinirubrum</taxon>
    </lineage>
</organism>
<evidence type="ECO:0000313" key="3">
    <source>
        <dbReference type="Proteomes" id="UP001596201"/>
    </source>
</evidence>
<proteinExistence type="predicted"/>
<dbReference type="Proteomes" id="UP001596201">
    <property type="component" value="Unassembled WGS sequence"/>
</dbReference>
<dbReference type="RefSeq" id="WP_227228323.1">
    <property type="nucleotide sequence ID" value="NZ_JAJCVJ010000001.1"/>
</dbReference>
<dbReference type="AlphaFoldDB" id="A0ABD5R904"/>
<comment type="caution">
    <text evidence="2">The sequence shown here is derived from an EMBL/GenBank/DDBJ whole genome shotgun (WGS) entry which is preliminary data.</text>
</comment>
<keyword evidence="1" id="KW-0812">Transmembrane</keyword>
<feature type="transmembrane region" description="Helical" evidence="1">
    <location>
        <begin position="27"/>
        <end position="47"/>
    </location>
</feature>
<name>A0ABD5R904_9EURY</name>